<organism evidence="2 3">
    <name type="scientific">Anaerosolibacter carboniphilus</name>
    <dbReference type="NCBI Taxonomy" id="1417629"/>
    <lineage>
        <taxon>Bacteria</taxon>
        <taxon>Bacillati</taxon>
        <taxon>Bacillota</taxon>
        <taxon>Clostridia</taxon>
        <taxon>Peptostreptococcales</taxon>
        <taxon>Thermotaleaceae</taxon>
        <taxon>Anaerosolibacter</taxon>
    </lineage>
</organism>
<evidence type="ECO:0000313" key="3">
    <source>
        <dbReference type="Proteomes" id="UP000579281"/>
    </source>
</evidence>
<dbReference type="Proteomes" id="UP000579281">
    <property type="component" value="Unassembled WGS sequence"/>
</dbReference>
<protein>
    <submittedName>
        <fullName evidence="2">Uncharacterized protein</fullName>
    </submittedName>
</protein>
<gene>
    <name evidence="2" type="ORF">HNQ80_002960</name>
</gene>
<comment type="caution">
    <text evidence="2">The sequence shown here is derived from an EMBL/GenBank/DDBJ whole genome shotgun (WGS) entry which is preliminary data.</text>
</comment>
<sequence>MVIVVTLLGALISYVVLGVFTLDTDSGNIRDVIVAATPLICGSVWGSAAWIVQTIKKSSVNNKKE</sequence>
<dbReference type="RefSeq" id="WP_184311378.1">
    <property type="nucleotide sequence ID" value="NZ_JACHEN010000018.1"/>
</dbReference>
<proteinExistence type="predicted"/>
<evidence type="ECO:0000256" key="1">
    <source>
        <dbReference type="SAM" id="Phobius"/>
    </source>
</evidence>
<dbReference type="EMBL" id="JACHEN010000018">
    <property type="protein sequence ID" value="MBB6216855.1"/>
    <property type="molecule type" value="Genomic_DNA"/>
</dbReference>
<evidence type="ECO:0000313" key="2">
    <source>
        <dbReference type="EMBL" id="MBB6216855.1"/>
    </source>
</evidence>
<keyword evidence="1" id="KW-1133">Transmembrane helix</keyword>
<keyword evidence="1" id="KW-0812">Transmembrane</keyword>
<dbReference type="AlphaFoldDB" id="A0A841L3D9"/>
<reference evidence="2 3" key="1">
    <citation type="submission" date="2020-08" db="EMBL/GenBank/DDBJ databases">
        <title>Genomic Encyclopedia of Type Strains, Phase IV (KMG-IV): sequencing the most valuable type-strain genomes for metagenomic binning, comparative biology and taxonomic classification.</title>
        <authorList>
            <person name="Goeker M."/>
        </authorList>
    </citation>
    <scope>NUCLEOTIDE SEQUENCE [LARGE SCALE GENOMIC DNA]</scope>
    <source>
        <strain evidence="2 3">DSM 103526</strain>
    </source>
</reference>
<keyword evidence="1" id="KW-0472">Membrane</keyword>
<feature type="transmembrane region" description="Helical" evidence="1">
    <location>
        <begin position="33"/>
        <end position="52"/>
    </location>
</feature>
<accession>A0A841L3D9</accession>
<name>A0A841L3D9_9FIRM</name>
<keyword evidence="3" id="KW-1185">Reference proteome</keyword>